<proteinExistence type="predicted"/>
<evidence type="ECO:0000313" key="1">
    <source>
        <dbReference type="EMBL" id="ATE82260.1"/>
    </source>
</evidence>
<keyword evidence="2" id="KW-1185">Reference proteome</keyword>
<dbReference type="Gene3D" id="1.25.40.20">
    <property type="entry name" value="Ankyrin repeat-containing domain"/>
    <property type="match status" value="1"/>
</dbReference>
<protein>
    <recommendedName>
        <fullName evidence="3">F-box incomplete domain containing protein</fullName>
    </recommendedName>
</protein>
<evidence type="ECO:0000313" key="2">
    <source>
        <dbReference type="Proteomes" id="UP000204584"/>
    </source>
</evidence>
<organism evidence="1 2">
    <name type="scientific">Pandoravirus salinus</name>
    <dbReference type="NCBI Taxonomy" id="1349410"/>
    <lineage>
        <taxon>Viruses</taxon>
        <taxon>Pandoravirus</taxon>
    </lineage>
</organism>
<dbReference type="InterPro" id="IPR052050">
    <property type="entry name" value="SecEffector_AnkRepeat"/>
</dbReference>
<dbReference type="PANTHER" id="PTHR46586:SF3">
    <property type="entry name" value="ANKYRIN REPEAT-CONTAINING PROTEIN"/>
    <property type="match status" value="1"/>
</dbReference>
<dbReference type="RefSeq" id="YP_009430099.1">
    <property type="nucleotide sequence ID" value="NC_022098.1"/>
</dbReference>
<accession>A0A291ATP7</accession>
<evidence type="ECO:0008006" key="3">
    <source>
        <dbReference type="Google" id="ProtNLM"/>
    </source>
</evidence>
<name>A0A291ATP7_9VIRU</name>
<gene>
    <name evidence="1" type="ORF">psal_cds_941</name>
</gene>
<dbReference type="EMBL" id="KC977571">
    <property type="protein sequence ID" value="ATE82260.1"/>
    <property type="molecule type" value="Genomic_DNA"/>
</dbReference>
<sequence>MDVDTKGGTLSAMPDLPVEILVHIVSFLRCPRHVVACAQASPLLSSGPTPQLIEKWLWSGRFWRVVARGAPLDVITHLRDAWGRQSAWATQSIWNRVHKAAKGGRLDVVRFLFGHAGPTRSMLYGIDYKSMEAAVWRALDADNADLLMWLLANCPFDRFGRGKVGLDCVAQRGAASGKIHIIECLHHEKSRRARGRRCGCARSIGMAAVRRGQVDILCRLSALCCTAVPTPTRHTIEAAIEGDQGHVIDWIAEVNPGAFSRVSNASLVRAIRAGRHRALDRVRFWIVSCDVKVLVAASEAAMIPFLSWAIGDAIDDAGRDRDQRDPIPSWDGQAVAYAAISEWRPQVIRWMLDHPVGRRGITVGVARFAIEAGRIDMAVAIHDAGLVPFDRYDALAIAVRSGRIGSVQAVADRGGICDVETMVAALGSRAEKIAMLCARYGTDLVQPALDHVAGRPSRTEPLVWLSTHVPTVCLAERRAYLASRTTSPVPIPRCQCGRCCTRA</sequence>
<dbReference type="InterPro" id="IPR036770">
    <property type="entry name" value="Ankyrin_rpt-contain_sf"/>
</dbReference>
<dbReference type="GeneID" id="34568340"/>
<dbReference type="PANTHER" id="PTHR46586">
    <property type="entry name" value="ANKYRIN REPEAT-CONTAINING PROTEIN"/>
    <property type="match status" value="1"/>
</dbReference>
<dbReference type="KEGG" id="vg:34568340"/>
<dbReference type="Proteomes" id="UP000204584">
    <property type="component" value="Segment"/>
</dbReference>
<reference evidence="1 2" key="1">
    <citation type="journal article" date="2013" name="Science">
        <title>Pandoraviruses: amoeba viruses with genomes up to 2.5 Mb reaching that of parasitic eukaryotes.</title>
        <authorList>
            <person name="Philippe N."/>
            <person name="Legendre M."/>
            <person name="Doutre G."/>
            <person name="Coute Y."/>
            <person name="Poirot O."/>
            <person name="Lescot M."/>
            <person name="Arslan D."/>
            <person name="Seltzer V."/>
            <person name="Bertaux L."/>
            <person name="Bruley C."/>
            <person name="Garin J."/>
            <person name="Claverie J.M."/>
            <person name="Abergel C."/>
        </authorList>
    </citation>
    <scope>NUCLEOTIDE SEQUENCE [LARGE SCALE GENOMIC DNA]</scope>
</reference>